<comment type="caution">
    <text evidence="1">The sequence shown here is derived from an EMBL/GenBank/DDBJ whole genome shotgun (WGS) entry which is preliminary data.</text>
</comment>
<protein>
    <submittedName>
        <fullName evidence="1">Uncharacterized protein</fullName>
    </submittedName>
</protein>
<accession>A0AAD1Y582</accession>
<sequence length="91" mass="10639">MKFWDIGSDSKSMDTGKSAEYPHQLPPPLSWFGIFNFPLVHLFHYHNFETLVENENNCSEHNEEDFWIAKLTCKSSKSPKKEHQAALQSQR</sequence>
<gene>
    <name evidence="1" type="ORF">ECRASSUSDP1_LOCUS26473</name>
</gene>
<dbReference type="AlphaFoldDB" id="A0AAD1Y582"/>
<reference evidence="1" key="1">
    <citation type="submission" date="2023-07" db="EMBL/GenBank/DDBJ databases">
        <authorList>
            <consortium name="AG Swart"/>
            <person name="Singh M."/>
            <person name="Singh A."/>
            <person name="Seah K."/>
            <person name="Emmerich C."/>
        </authorList>
    </citation>
    <scope>NUCLEOTIDE SEQUENCE</scope>
    <source>
        <strain evidence="1">DP1</strain>
    </source>
</reference>
<organism evidence="1 2">
    <name type="scientific">Euplotes crassus</name>
    <dbReference type="NCBI Taxonomy" id="5936"/>
    <lineage>
        <taxon>Eukaryota</taxon>
        <taxon>Sar</taxon>
        <taxon>Alveolata</taxon>
        <taxon>Ciliophora</taxon>
        <taxon>Intramacronucleata</taxon>
        <taxon>Spirotrichea</taxon>
        <taxon>Hypotrichia</taxon>
        <taxon>Euplotida</taxon>
        <taxon>Euplotidae</taxon>
        <taxon>Moneuplotes</taxon>
    </lineage>
</organism>
<dbReference type="Proteomes" id="UP001295684">
    <property type="component" value="Unassembled WGS sequence"/>
</dbReference>
<evidence type="ECO:0000313" key="2">
    <source>
        <dbReference type="Proteomes" id="UP001295684"/>
    </source>
</evidence>
<name>A0AAD1Y582_EUPCR</name>
<dbReference type="EMBL" id="CAMPGE010027291">
    <property type="protein sequence ID" value="CAI2384933.1"/>
    <property type="molecule type" value="Genomic_DNA"/>
</dbReference>
<evidence type="ECO:0000313" key="1">
    <source>
        <dbReference type="EMBL" id="CAI2384933.1"/>
    </source>
</evidence>
<keyword evidence="2" id="KW-1185">Reference proteome</keyword>
<proteinExistence type="predicted"/>